<organism evidence="1 2">
    <name type="scientific">Populus trichocarpa</name>
    <name type="common">Western balsam poplar</name>
    <name type="synonym">Populus balsamifera subsp. trichocarpa</name>
    <dbReference type="NCBI Taxonomy" id="3694"/>
    <lineage>
        <taxon>Eukaryota</taxon>
        <taxon>Viridiplantae</taxon>
        <taxon>Streptophyta</taxon>
        <taxon>Embryophyta</taxon>
        <taxon>Tracheophyta</taxon>
        <taxon>Spermatophyta</taxon>
        <taxon>Magnoliopsida</taxon>
        <taxon>eudicotyledons</taxon>
        <taxon>Gunneridae</taxon>
        <taxon>Pentapetalae</taxon>
        <taxon>rosids</taxon>
        <taxon>fabids</taxon>
        <taxon>Malpighiales</taxon>
        <taxon>Salicaceae</taxon>
        <taxon>Saliceae</taxon>
        <taxon>Populus</taxon>
    </lineage>
</organism>
<evidence type="ECO:0000313" key="2">
    <source>
        <dbReference type="Proteomes" id="UP000006729"/>
    </source>
</evidence>
<keyword evidence="2" id="KW-1185">Reference proteome</keyword>
<sequence length="112" mass="12656">MGAPDDFDLPFDFSDLGAFTSGTETLSVETREQKEGTKQLKIAENLAIVALYCLLDVSFSVKRGTWFYWACECNAKELAVYNEIKMKRVREVYALLAKKGKPIFSGCFDHND</sequence>
<dbReference type="HOGENOM" id="CLU_2150176_0_0_1"/>
<reference evidence="1 2" key="1">
    <citation type="journal article" date="2006" name="Science">
        <title>The genome of black cottonwood, Populus trichocarpa (Torr. &amp; Gray).</title>
        <authorList>
            <person name="Tuskan G.A."/>
            <person name="Difazio S."/>
            <person name="Jansson S."/>
            <person name="Bohlmann J."/>
            <person name="Grigoriev I."/>
            <person name="Hellsten U."/>
            <person name="Putnam N."/>
            <person name="Ralph S."/>
            <person name="Rombauts S."/>
            <person name="Salamov A."/>
            <person name="Schein J."/>
            <person name="Sterck L."/>
            <person name="Aerts A."/>
            <person name="Bhalerao R.R."/>
            <person name="Bhalerao R.P."/>
            <person name="Blaudez D."/>
            <person name="Boerjan W."/>
            <person name="Brun A."/>
            <person name="Brunner A."/>
            <person name="Busov V."/>
            <person name="Campbell M."/>
            <person name="Carlson J."/>
            <person name="Chalot M."/>
            <person name="Chapman J."/>
            <person name="Chen G.L."/>
            <person name="Cooper D."/>
            <person name="Coutinho P.M."/>
            <person name="Couturier J."/>
            <person name="Covert S."/>
            <person name="Cronk Q."/>
            <person name="Cunningham R."/>
            <person name="Davis J."/>
            <person name="Degroeve S."/>
            <person name="Dejardin A."/>
            <person name="Depamphilis C."/>
            <person name="Detter J."/>
            <person name="Dirks B."/>
            <person name="Dubchak I."/>
            <person name="Duplessis S."/>
            <person name="Ehlting J."/>
            <person name="Ellis B."/>
            <person name="Gendler K."/>
            <person name="Goodstein D."/>
            <person name="Gribskov M."/>
            <person name="Grimwood J."/>
            <person name="Groover A."/>
            <person name="Gunter L."/>
            <person name="Hamberger B."/>
            <person name="Heinze B."/>
            <person name="Helariutta Y."/>
            <person name="Henrissat B."/>
            <person name="Holligan D."/>
            <person name="Holt R."/>
            <person name="Huang W."/>
            <person name="Islam-Faridi N."/>
            <person name="Jones S."/>
            <person name="Jones-Rhoades M."/>
            <person name="Jorgensen R."/>
            <person name="Joshi C."/>
            <person name="Kangasjarvi J."/>
            <person name="Karlsson J."/>
            <person name="Kelleher C."/>
            <person name="Kirkpatrick R."/>
            <person name="Kirst M."/>
            <person name="Kohler A."/>
            <person name="Kalluri U."/>
            <person name="Larimer F."/>
            <person name="Leebens-Mack J."/>
            <person name="Leple J.C."/>
            <person name="Locascio P."/>
            <person name="Lou Y."/>
            <person name="Lucas S."/>
            <person name="Martin F."/>
            <person name="Montanini B."/>
            <person name="Napoli C."/>
            <person name="Nelson D.R."/>
            <person name="Nelson C."/>
            <person name="Nieminen K."/>
            <person name="Nilsson O."/>
            <person name="Pereda V."/>
            <person name="Peter G."/>
            <person name="Philippe R."/>
            <person name="Pilate G."/>
            <person name="Poliakov A."/>
            <person name="Razumovskaya J."/>
            <person name="Richardson P."/>
            <person name="Rinaldi C."/>
            <person name="Ritland K."/>
            <person name="Rouze P."/>
            <person name="Ryaboy D."/>
            <person name="Schmutz J."/>
            <person name="Schrader J."/>
            <person name="Segerman B."/>
            <person name="Shin H."/>
            <person name="Siddiqui A."/>
            <person name="Sterky F."/>
            <person name="Terry A."/>
            <person name="Tsai C.J."/>
            <person name="Uberbacher E."/>
            <person name="Unneberg P."/>
            <person name="Vahala J."/>
            <person name="Wall K."/>
            <person name="Wessler S."/>
            <person name="Yang G."/>
            <person name="Yin T."/>
            <person name="Douglas C."/>
            <person name="Marra M."/>
            <person name="Sandberg G."/>
            <person name="Van de Peer Y."/>
            <person name="Rokhsar D."/>
        </authorList>
    </citation>
    <scope>NUCLEOTIDE SEQUENCE [LARGE SCALE GENOMIC DNA]</scope>
    <source>
        <strain evidence="2">cv. Nisqually</strain>
    </source>
</reference>
<dbReference type="Proteomes" id="UP000006729">
    <property type="component" value="Chromosome 1"/>
</dbReference>
<dbReference type="InParanoid" id="B9GEP3"/>
<evidence type="ECO:0000313" key="1">
    <source>
        <dbReference type="EMBL" id="PNT56087.1"/>
    </source>
</evidence>
<accession>B9GEP3</accession>
<name>B9GEP3_POPTR</name>
<dbReference type="AlphaFoldDB" id="B9GEP3"/>
<gene>
    <name evidence="1" type="ORF">POPTR_001G226800</name>
</gene>
<protein>
    <submittedName>
        <fullName evidence="1">Uncharacterized protein</fullName>
    </submittedName>
</protein>
<dbReference type="EMBL" id="CM009290">
    <property type="protein sequence ID" value="PNT56087.1"/>
    <property type="molecule type" value="Genomic_DNA"/>
</dbReference>
<proteinExistence type="predicted"/>